<dbReference type="EMBL" id="CP045875">
    <property type="protein sequence ID" value="QGG46501.1"/>
    <property type="molecule type" value="Genomic_DNA"/>
</dbReference>
<dbReference type="SUPFAM" id="SSF48208">
    <property type="entry name" value="Six-hairpin glycosidases"/>
    <property type="match status" value="1"/>
</dbReference>
<dbReference type="Gene3D" id="1.50.10.10">
    <property type="match status" value="1"/>
</dbReference>
<evidence type="ECO:0000256" key="1">
    <source>
        <dbReference type="SAM" id="Phobius"/>
    </source>
</evidence>
<dbReference type="AlphaFoldDB" id="A0A5Q2MXD7"/>
<accession>A0A5Q2MXD7</accession>
<dbReference type="KEGG" id="hcv:FTV88_0322"/>
<sequence>MLLKANKGRVSYRRLSTVGFLLFLLLLAFWYYWLMKPFLFTKIDDVTLQWQKDSYAIVLLDGREDEEQVKMLESRLFPIIGVQYLSGKELELDRSPVAITFQGGNKKISILEGNDGQFYRPLLSSSLESGGKSFYILLSGDDIKGMLMERFFTFFEEPQTLLPQGVQERPDNQEGQLAQFIVSHLSNEQGGVFTNYRDDRPELADEARNHDILSESTGLLLEYALWTDDKALYRQQVNYVRKYLIGPYAIPSWKVKPDNREPAQSSALIDDIRIAAMLLKGAERWDDKRDFYLAKAILEGIYRYQLLEGRHWTPWFDWSGLSHNWSQWFEPVEPNGGIVVPVRYLQPAYLALIATVDSRYEPLVQPALDIIRQADLGNGLFMTDYSPERGPFQEQEAVNMINSMLAALHGAQVGYVSPKTASFLQKELQAGRIWAAYHRDQGDEPVAAADFRSPAVYALVAQYFLEIDEPQWAQVAVDHLLLYRVNDPNSIFYGGFGDPITGDCYSFDNLLALQALALVRQQK</sequence>
<dbReference type="OrthoDB" id="1779554at2"/>
<dbReference type="InterPro" id="IPR012341">
    <property type="entry name" value="6hp_glycosidase-like_sf"/>
</dbReference>
<organism evidence="2 3">
    <name type="scientific">Heliorestis convoluta</name>
    <dbReference type="NCBI Taxonomy" id="356322"/>
    <lineage>
        <taxon>Bacteria</taxon>
        <taxon>Bacillati</taxon>
        <taxon>Bacillota</taxon>
        <taxon>Clostridia</taxon>
        <taxon>Eubacteriales</taxon>
        <taxon>Heliobacteriaceae</taxon>
        <taxon>Heliorestis</taxon>
    </lineage>
</organism>
<keyword evidence="2" id="KW-0378">Hydrolase</keyword>
<proteinExistence type="predicted"/>
<keyword evidence="1" id="KW-1133">Transmembrane helix</keyword>
<keyword evidence="3" id="KW-1185">Reference proteome</keyword>
<dbReference type="InterPro" id="IPR008928">
    <property type="entry name" value="6-hairpin_glycosidase_sf"/>
</dbReference>
<dbReference type="GO" id="GO:0016787">
    <property type="term" value="F:hydrolase activity"/>
    <property type="evidence" value="ECO:0007669"/>
    <property type="project" value="UniProtKB-KW"/>
</dbReference>
<evidence type="ECO:0000313" key="2">
    <source>
        <dbReference type="EMBL" id="QGG46501.1"/>
    </source>
</evidence>
<dbReference type="GO" id="GO:0005975">
    <property type="term" value="P:carbohydrate metabolic process"/>
    <property type="evidence" value="ECO:0007669"/>
    <property type="project" value="InterPro"/>
</dbReference>
<protein>
    <submittedName>
        <fullName evidence="2">Glycosyl hydrolase</fullName>
    </submittedName>
</protein>
<reference evidence="3" key="1">
    <citation type="submission" date="2019-11" db="EMBL/GenBank/DDBJ databases">
        <title>Genome sequence of Heliorestis convoluta strain HH, an alkaliphilic and minimalistic phototrophic bacterium from a soda lake in Egypt.</title>
        <authorList>
            <person name="Dewey E.D."/>
            <person name="Stokes L.M."/>
            <person name="Burchell B.M."/>
            <person name="Shaffer K.N."/>
            <person name="Huntington A.M."/>
            <person name="Baker J.M."/>
            <person name="Nadendla S."/>
            <person name="Giglio M.G."/>
            <person name="Touchman J.W."/>
            <person name="Blankenship R.E."/>
            <person name="Madigan M.T."/>
            <person name="Sattley W.M."/>
        </authorList>
    </citation>
    <scope>NUCLEOTIDE SEQUENCE [LARGE SCALE GENOMIC DNA]</scope>
    <source>
        <strain evidence="3">HH</strain>
    </source>
</reference>
<evidence type="ECO:0000313" key="3">
    <source>
        <dbReference type="Proteomes" id="UP000366051"/>
    </source>
</evidence>
<name>A0A5Q2MXD7_9FIRM</name>
<feature type="transmembrane region" description="Helical" evidence="1">
    <location>
        <begin position="12"/>
        <end position="33"/>
    </location>
</feature>
<gene>
    <name evidence="2" type="ORF">FTV88_0322</name>
</gene>
<keyword evidence="1" id="KW-0472">Membrane</keyword>
<dbReference type="Proteomes" id="UP000366051">
    <property type="component" value="Chromosome"/>
</dbReference>
<keyword evidence="1" id="KW-0812">Transmembrane</keyword>